<dbReference type="RefSeq" id="WP_070203879.1">
    <property type="nucleotide sequence ID" value="NZ_LJGZ01000103.1"/>
</dbReference>
<dbReference type="Pfam" id="PF12728">
    <property type="entry name" value="HTH_17"/>
    <property type="match status" value="1"/>
</dbReference>
<sequence>MLRVKEVADRLRVHPATVYRWIADGHLPAVRYGKPIEPGVAIEGGGGSIRIPESAVTDRLSDTSSPSEVAA</sequence>
<dbReference type="GO" id="GO:0003677">
    <property type="term" value="F:DNA binding"/>
    <property type="evidence" value="ECO:0007669"/>
    <property type="project" value="InterPro"/>
</dbReference>
<dbReference type="InterPro" id="IPR041657">
    <property type="entry name" value="HTH_17"/>
</dbReference>
<organism evidence="2 3">
    <name type="scientific">Streptomyces nanshensis</name>
    <dbReference type="NCBI Taxonomy" id="518642"/>
    <lineage>
        <taxon>Bacteria</taxon>
        <taxon>Bacillati</taxon>
        <taxon>Actinomycetota</taxon>
        <taxon>Actinomycetes</taxon>
        <taxon>Kitasatosporales</taxon>
        <taxon>Streptomycetaceae</taxon>
        <taxon>Streptomyces</taxon>
    </lineage>
</organism>
<feature type="domain" description="Helix-turn-helix" evidence="1">
    <location>
        <begin position="1"/>
        <end position="58"/>
    </location>
</feature>
<evidence type="ECO:0000313" key="2">
    <source>
        <dbReference type="EMBL" id="OEV16335.1"/>
    </source>
</evidence>
<evidence type="ECO:0000259" key="1">
    <source>
        <dbReference type="Pfam" id="PF12728"/>
    </source>
</evidence>
<dbReference type="NCBIfam" id="TIGR01764">
    <property type="entry name" value="excise"/>
    <property type="match status" value="1"/>
</dbReference>
<proteinExistence type="predicted"/>
<protein>
    <recommendedName>
        <fullName evidence="1">Helix-turn-helix domain-containing protein</fullName>
    </recommendedName>
</protein>
<dbReference type="Proteomes" id="UP000175971">
    <property type="component" value="Unassembled WGS sequence"/>
</dbReference>
<accession>A0A1E7LJE1</accession>
<dbReference type="SUPFAM" id="SSF46955">
    <property type="entry name" value="Putative DNA-binding domain"/>
    <property type="match status" value="1"/>
</dbReference>
<keyword evidence="3" id="KW-1185">Reference proteome</keyword>
<reference evidence="2 3" key="1">
    <citation type="journal article" date="2016" name="Front. Microbiol.">
        <title>Comparative Genomics Analysis of Streptomyces Species Reveals Their Adaptation to the Marine Environment and Their Diversity at the Genomic Level.</title>
        <authorList>
            <person name="Tian X."/>
            <person name="Zhang Z."/>
            <person name="Yang T."/>
            <person name="Chen M."/>
            <person name="Li J."/>
            <person name="Chen F."/>
            <person name="Yang J."/>
            <person name="Li W."/>
            <person name="Zhang B."/>
            <person name="Zhang Z."/>
            <person name="Wu J."/>
            <person name="Zhang C."/>
            <person name="Long L."/>
            <person name="Xiao J."/>
        </authorList>
    </citation>
    <scope>NUCLEOTIDE SEQUENCE [LARGE SCALE GENOMIC DNA]</scope>
    <source>
        <strain evidence="2 3">SCSIO M10372</strain>
    </source>
</reference>
<gene>
    <name evidence="2" type="ORF">AN221_32520</name>
</gene>
<dbReference type="Gene3D" id="1.10.1660.10">
    <property type="match status" value="1"/>
</dbReference>
<evidence type="ECO:0000313" key="3">
    <source>
        <dbReference type="Proteomes" id="UP000175971"/>
    </source>
</evidence>
<dbReference type="OrthoDB" id="4322263at2"/>
<comment type="caution">
    <text evidence="2">The sequence shown here is derived from an EMBL/GenBank/DDBJ whole genome shotgun (WGS) entry which is preliminary data.</text>
</comment>
<dbReference type="AlphaFoldDB" id="A0A1E7LJE1"/>
<dbReference type="InterPro" id="IPR010093">
    <property type="entry name" value="SinI_DNA-bd"/>
</dbReference>
<name>A0A1E7LJE1_9ACTN</name>
<dbReference type="EMBL" id="LJGZ01000103">
    <property type="protein sequence ID" value="OEV16335.1"/>
    <property type="molecule type" value="Genomic_DNA"/>
</dbReference>
<dbReference type="InterPro" id="IPR009061">
    <property type="entry name" value="DNA-bd_dom_put_sf"/>
</dbReference>